<evidence type="ECO:0000313" key="2">
    <source>
        <dbReference type="EMBL" id="RUS94180.1"/>
    </source>
</evidence>
<keyword evidence="1" id="KW-1133">Transmembrane helix</keyword>
<keyword evidence="3" id="KW-1185">Reference proteome</keyword>
<evidence type="ECO:0000256" key="1">
    <source>
        <dbReference type="SAM" id="Phobius"/>
    </source>
</evidence>
<accession>A0A433UK10</accession>
<dbReference type="OrthoDB" id="511072at2"/>
<proteinExistence type="predicted"/>
<dbReference type="AlphaFoldDB" id="A0A433UK10"/>
<gene>
    <name evidence="2" type="ORF">DSM106972_094390</name>
</gene>
<keyword evidence="1" id="KW-0812">Transmembrane</keyword>
<keyword evidence="1" id="KW-0472">Membrane</keyword>
<comment type="caution">
    <text evidence="2">The sequence shown here is derived from an EMBL/GenBank/DDBJ whole genome shotgun (WGS) entry which is preliminary data.</text>
</comment>
<feature type="transmembrane region" description="Helical" evidence="1">
    <location>
        <begin position="16"/>
        <end position="34"/>
    </location>
</feature>
<name>A0A433UK10_9CYAN</name>
<sequence>MQPILRQPLGLKLSKYQVIPLAVIITIFTIMLLFKLNPAFNNRVATWKSALNNTPAALLKKVLSVDMAPEIDQKLVKVMQIPSQGAGQLYLFDYHSPKLCGAKGCIYSMYTESGELILQVIANPNLPPLANLIQVSDTVNQRFPCLVITQSANKENMVTSALYCYEGQKYTRFNESLTAVTSEVKGTKK</sequence>
<dbReference type="EMBL" id="RSCL01000051">
    <property type="protein sequence ID" value="RUS94180.1"/>
    <property type="molecule type" value="Genomic_DNA"/>
</dbReference>
<reference evidence="2" key="2">
    <citation type="journal article" date="2019" name="Genome Biol. Evol.">
        <title>Day and night: Metabolic profiles and evolutionary relationships of six axenic non-marine cyanobacteria.</title>
        <authorList>
            <person name="Will S.E."/>
            <person name="Henke P."/>
            <person name="Boedeker C."/>
            <person name="Huang S."/>
            <person name="Brinkmann H."/>
            <person name="Rohde M."/>
            <person name="Jarek M."/>
            <person name="Friedl T."/>
            <person name="Seufert S."/>
            <person name="Schumacher M."/>
            <person name="Overmann J."/>
            <person name="Neumann-Schaal M."/>
            <person name="Petersen J."/>
        </authorList>
    </citation>
    <scope>NUCLEOTIDE SEQUENCE [LARGE SCALE GENOMIC DNA]</scope>
    <source>
        <strain evidence="2">PCC 7102</strain>
    </source>
</reference>
<protein>
    <submittedName>
        <fullName evidence="2">Uncharacterized protein</fullName>
    </submittedName>
</protein>
<evidence type="ECO:0000313" key="3">
    <source>
        <dbReference type="Proteomes" id="UP000271624"/>
    </source>
</evidence>
<reference evidence="2" key="1">
    <citation type="submission" date="2018-12" db="EMBL/GenBank/DDBJ databases">
        <authorList>
            <person name="Will S."/>
            <person name="Neumann-Schaal M."/>
            <person name="Henke P."/>
        </authorList>
    </citation>
    <scope>NUCLEOTIDE SEQUENCE</scope>
    <source>
        <strain evidence="2">PCC 7102</strain>
    </source>
</reference>
<dbReference type="RefSeq" id="WP_127087364.1">
    <property type="nucleotide sequence ID" value="NZ_RSCL01000051.1"/>
</dbReference>
<dbReference type="Proteomes" id="UP000271624">
    <property type="component" value="Unassembled WGS sequence"/>
</dbReference>
<organism evidence="2 3">
    <name type="scientific">Dulcicalothrix desertica PCC 7102</name>
    <dbReference type="NCBI Taxonomy" id="232991"/>
    <lineage>
        <taxon>Bacteria</taxon>
        <taxon>Bacillati</taxon>
        <taxon>Cyanobacteriota</taxon>
        <taxon>Cyanophyceae</taxon>
        <taxon>Nostocales</taxon>
        <taxon>Calotrichaceae</taxon>
        <taxon>Dulcicalothrix</taxon>
    </lineage>
</organism>